<evidence type="ECO:0008006" key="3">
    <source>
        <dbReference type="Google" id="ProtNLM"/>
    </source>
</evidence>
<dbReference type="AlphaFoldDB" id="A0A806LBH0"/>
<protein>
    <recommendedName>
        <fullName evidence="3">Helix-turn-helix domain-containing protein</fullName>
    </recommendedName>
</protein>
<reference evidence="1 2" key="1">
    <citation type="journal article" date="2014" name="Genome Announc.">
        <title>Whole Genome Sequence of the Probiotic Strain Lactobacillus paracasei N1115, Isolated from Traditional Chinese Fermented Milk.</title>
        <authorList>
            <person name="Wang S."/>
            <person name="Zhu H."/>
            <person name="He F."/>
            <person name="Luo Y."/>
            <person name="Kang Z."/>
            <person name="Lu C."/>
            <person name="Feng L."/>
            <person name="Lu X."/>
            <person name="Xue Y."/>
            <person name="Wang H."/>
        </authorList>
    </citation>
    <scope>NUCLEOTIDE SEQUENCE [LARGE SCALE GENOMIC DNA]</scope>
    <source>
        <strain evidence="1 2">N1115</strain>
    </source>
</reference>
<organism evidence="1 2">
    <name type="scientific">Lacticaseibacillus paracasei N1115</name>
    <dbReference type="NCBI Taxonomy" id="1446494"/>
    <lineage>
        <taxon>Bacteria</taxon>
        <taxon>Bacillati</taxon>
        <taxon>Bacillota</taxon>
        <taxon>Bacilli</taxon>
        <taxon>Lactobacillales</taxon>
        <taxon>Lactobacillaceae</taxon>
        <taxon>Lacticaseibacillus</taxon>
    </lineage>
</organism>
<gene>
    <name evidence="1" type="ORF">AF91_02655</name>
</gene>
<proteinExistence type="predicted"/>
<dbReference type="Proteomes" id="UP000019441">
    <property type="component" value="Chromosome"/>
</dbReference>
<dbReference type="SUPFAM" id="SSF46955">
    <property type="entry name" value="Putative DNA-binding domain"/>
    <property type="match status" value="1"/>
</dbReference>
<dbReference type="InterPro" id="IPR009061">
    <property type="entry name" value="DNA-bd_dom_put_sf"/>
</dbReference>
<dbReference type="RefSeq" id="WP_016373398.1">
    <property type="nucleotide sequence ID" value="NZ_CP007122.1"/>
</dbReference>
<accession>A0A806LBH0</accession>
<dbReference type="KEGG" id="lpq:AF91_02655"/>
<sequence length="91" mass="10505">MLKNISLEVPQQFEKDLRQEMQTVALEAFKAVASRHTFAEYMKRKDAAQYLGISTGYLDQLTTKGLPTILLDGLKLYKRSSVDQWMLDHQI</sequence>
<name>A0A806LBH0_LACPA</name>
<evidence type="ECO:0000313" key="1">
    <source>
        <dbReference type="EMBL" id="AHJ34410.1"/>
    </source>
</evidence>
<dbReference type="EMBL" id="CP007122">
    <property type="protein sequence ID" value="AHJ34410.1"/>
    <property type="molecule type" value="Genomic_DNA"/>
</dbReference>
<evidence type="ECO:0000313" key="2">
    <source>
        <dbReference type="Proteomes" id="UP000019441"/>
    </source>
</evidence>